<name>A0ABW0HCJ2_9HYPH</name>
<dbReference type="InterPro" id="IPR009739">
    <property type="entry name" value="LprI-like_N"/>
</dbReference>
<comment type="caution">
    <text evidence="3">The sequence shown here is derived from an EMBL/GenBank/DDBJ whole genome shotgun (WGS) entry which is preliminary data.</text>
</comment>
<sequence length="130" mass="13913">MRGAAGAALAAGILGALALSAAADEAWKRCIDNSDGTNPAWAACGGAWVAREDAKLNAAWKRLLAASGPATRKDLLEEQRAWNAFMQKACRFYDKGEFGREGQVLHFPACRATLIAQRTATLDSYGADRR</sequence>
<dbReference type="Proteomes" id="UP001596104">
    <property type="component" value="Unassembled WGS sequence"/>
</dbReference>
<dbReference type="Pfam" id="PF07007">
    <property type="entry name" value="LprI"/>
    <property type="match status" value="1"/>
</dbReference>
<keyword evidence="1" id="KW-0732">Signal</keyword>
<keyword evidence="4" id="KW-1185">Reference proteome</keyword>
<feature type="signal peptide" evidence="1">
    <location>
        <begin position="1"/>
        <end position="23"/>
    </location>
</feature>
<feature type="chain" id="PRO_5045496248" evidence="1">
    <location>
        <begin position="24"/>
        <end position="130"/>
    </location>
</feature>
<dbReference type="RefSeq" id="WP_377009653.1">
    <property type="nucleotide sequence ID" value="NZ_JBHSLV010000030.1"/>
</dbReference>
<dbReference type="EMBL" id="JBHSLV010000030">
    <property type="protein sequence ID" value="MFC5394385.1"/>
    <property type="molecule type" value="Genomic_DNA"/>
</dbReference>
<proteinExistence type="predicted"/>
<dbReference type="Gene3D" id="1.20.1270.180">
    <property type="match status" value="1"/>
</dbReference>
<protein>
    <submittedName>
        <fullName evidence="3">Lysozyme inhibitor LprI family protein</fullName>
    </submittedName>
</protein>
<reference evidence="4" key="1">
    <citation type="journal article" date="2019" name="Int. J. Syst. Evol. Microbiol.">
        <title>The Global Catalogue of Microorganisms (GCM) 10K type strain sequencing project: providing services to taxonomists for standard genome sequencing and annotation.</title>
        <authorList>
            <consortium name="The Broad Institute Genomics Platform"/>
            <consortium name="The Broad Institute Genome Sequencing Center for Infectious Disease"/>
            <person name="Wu L."/>
            <person name="Ma J."/>
        </authorList>
    </citation>
    <scope>NUCLEOTIDE SEQUENCE [LARGE SCALE GENOMIC DNA]</scope>
    <source>
        <strain evidence="4">CGMCC 1.16326</strain>
    </source>
</reference>
<organism evidence="3 4">
    <name type="scientific">Bosea vestrisii</name>
    <dbReference type="NCBI Taxonomy" id="151416"/>
    <lineage>
        <taxon>Bacteria</taxon>
        <taxon>Pseudomonadati</taxon>
        <taxon>Pseudomonadota</taxon>
        <taxon>Alphaproteobacteria</taxon>
        <taxon>Hyphomicrobiales</taxon>
        <taxon>Boseaceae</taxon>
        <taxon>Bosea</taxon>
    </lineage>
</organism>
<evidence type="ECO:0000256" key="1">
    <source>
        <dbReference type="SAM" id="SignalP"/>
    </source>
</evidence>
<evidence type="ECO:0000313" key="3">
    <source>
        <dbReference type="EMBL" id="MFC5394385.1"/>
    </source>
</evidence>
<evidence type="ECO:0000259" key="2">
    <source>
        <dbReference type="Pfam" id="PF07007"/>
    </source>
</evidence>
<gene>
    <name evidence="3" type="ORF">ACFPPC_17225</name>
</gene>
<feature type="domain" description="Lysozyme inhibitor LprI-like N-terminal" evidence="2">
    <location>
        <begin position="32"/>
        <end position="122"/>
    </location>
</feature>
<evidence type="ECO:0000313" key="4">
    <source>
        <dbReference type="Proteomes" id="UP001596104"/>
    </source>
</evidence>
<accession>A0ABW0HCJ2</accession>